<dbReference type="AlphaFoldDB" id="B8J5Y4"/>
<evidence type="ECO:0000256" key="1">
    <source>
        <dbReference type="SAM" id="Phobius"/>
    </source>
</evidence>
<dbReference type="KEGG" id="acp:A2cp1_3549"/>
<evidence type="ECO:0000313" key="2">
    <source>
        <dbReference type="EMBL" id="ACL66879.1"/>
    </source>
</evidence>
<accession>B8J5Y4</accession>
<reference evidence="2" key="1">
    <citation type="submission" date="2009-01" db="EMBL/GenBank/DDBJ databases">
        <title>Complete sequence of Anaeromyxobacter dehalogenans 2CP-1.</title>
        <authorList>
            <consortium name="US DOE Joint Genome Institute"/>
            <person name="Lucas S."/>
            <person name="Copeland A."/>
            <person name="Lapidus A."/>
            <person name="Glavina del Rio T."/>
            <person name="Dalin E."/>
            <person name="Tice H."/>
            <person name="Bruce D."/>
            <person name="Goodwin L."/>
            <person name="Pitluck S."/>
            <person name="Saunders E."/>
            <person name="Brettin T."/>
            <person name="Detter J.C."/>
            <person name="Han C."/>
            <person name="Larimer F."/>
            <person name="Land M."/>
            <person name="Hauser L."/>
            <person name="Kyrpides N."/>
            <person name="Ovchinnikova G."/>
            <person name="Beliaev A.S."/>
            <person name="Richardson P."/>
        </authorList>
    </citation>
    <scope>NUCLEOTIDE SEQUENCE</scope>
    <source>
        <strain evidence="2">2CP-1</strain>
    </source>
</reference>
<gene>
    <name evidence="2" type="ordered locus">A2cp1_3549</name>
</gene>
<keyword evidence="3" id="KW-1185">Reference proteome</keyword>
<keyword evidence="1" id="KW-0812">Transmembrane</keyword>
<keyword evidence="1" id="KW-0472">Membrane</keyword>
<proteinExistence type="predicted"/>
<evidence type="ECO:0008006" key="4">
    <source>
        <dbReference type="Google" id="ProtNLM"/>
    </source>
</evidence>
<dbReference type="RefSeq" id="WP_012527469.1">
    <property type="nucleotide sequence ID" value="NC_011891.1"/>
</dbReference>
<keyword evidence="1" id="KW-1133">Transmembrane helix</keyword>
<dbReference type="EMBL" id="CP001359">
    <property type="protein sequence ID" value="ACL66879.1"/>
    <property type="molecule type" value="Genomic_DNA"/>
</dbReference>
<dbReference type="SUPFAM" id="SSF58104">
    <property type="entry name" value="Methyl-accepting chemotaxis protein (MCP) signaling domain"/>
    <property type="match status" value="1"/>
</dbReference>
<feature type="transmembrane region" description="Helical" evidence="1">
    <location>
        <begin position="7"/>
        <end position="28"/>
    </location>
</feature>
<sequence length="258" mass="27764">MERKFRYDWYGALAGVGLPLVATVIEALTHLGSLAPGALLRAHLGQPLLWIMDTTPFVLGGLGRVIVRQHEELVRQSDELVLRSREIVRLEQGRRESFERTASELAHAAQALLADVRDITRTTTETAASVRATTTAINQLSQTASSAALTAEAVIGLALRSERAGEEGLRQAEAPGVELRGLVEEVRGLSATLHESARAAREIARVAQQQEGGIELALKAMNQIALATDETVTSTQHVAREARELEALAASLRAATRG</sequence>
<evidence type="ECO:0000313" key="3">
    <source>
        <dbReference type="Proteomes" id="UP000007089"/>
    </source>
</evidence>
<protein>
    <recommendedName>
        <fullName evidence="4">Methyl-accepting chemotaxis sensory transducer</fullName>
    </recommendedName>
</protein>
<dbReference type="HOGENOM" id="CLU_065743_0_0_7"/>
<name>B8J5Y4_ANAD2</name>
<organism evidence="2 3">
    <name type="scientific">Anaeromyxobacter dehalogenans (strain ATCC BAA-258 / DSM 21875 / 2CP-1)</name>
    <dbReference type="NCBI Taxonomy" id="455488"/>
    <lineage>
        <taxon>Bacteria</taxon>
        <taxon>Pseudomonadati</taxon>
        <taxon>Myxococcota</taxon>
        <taxon>Myxococcia</taxon>
        <taxon>Myxococcales</taxon>
        <taxon>Cystobacterineae</taxon>
        <taxon>Anaeromyxobacteraceae</taxon>
        <taxon>Anaeromyxobacter</taxon>
    </lineage>
</organism>
<dbReference type="Proteomes" id="UP000007089">
    <property type="component" value="Chromosome"/>
</dbReference>